<dbReference type="AlphaFoldDB" id="A0A4Q0YUD9"/>
<evidence type="ECO:0000259" key="1">
    <source>
        <dbReference type="Pfam" id="PF06983"/>
    </source>
</evidence>
<evidence type="ECO:0000313" key="2">
    <source>
        <dbReference type="EMBL" id="RXJ74922.1"/>
    </source>
</evidence>
<dbReference type="Gene3D" id="3.10.180.10">
    <property type="entry name" value="2,3-Dihydroxybiphenyl 1,2-Dioxygenase, domain 1"/>
    <property type="match status" value="1"/>
</dbReference>
<protein>
    <submittedName>
        <fullName evidence="2">VOC family protein</fullName>
    </submittedName>
</protein>
<evidence type="ECO:0000313" key="3">
    <source>
        <dbReference type="Proteomes" id="UP000290287"/>
    </source>
</evidence>
<dbReference type="PANTHER" id="PTHR33990:SF1">
    <property type="entry name" value="PROTEIN YJDN"/>
    <property type="match status" value="1"/>
</dbReference>
<feature type="domain" description="PhnB-like" evidence="1">
    <location>
        <begin position="4"/>
        <end position="129"/>
    </location>
</feature>
<keyword evidence="3" id="KW-1185">Reference proteome</keyword>
<dbReference type="Pfam" id="PF06983">
    <property type="entry name" value="3-dmu-9_3-mt"/>
    <property type="match status" value="1"/>
</dbReference>
<dbReference type="InterPro" id="IPR029068">
    <property type="entry name" value="Glyas_Bleomycin-R_OHBP_Dase"/>
</dbReference>
<dbReference type="OrthoDB" id="9795306at2"/>
<reference evidence="2 3" key="1">
    <citation type="submission" date="2017-10" db="EMBL/GenBank/DDBJ databases">
        <title>Nyctiphanis sp. nov., isolated from the stomach of the euphausiid Nyctiphanes simplex (Hansen, 1911) in the Gulf of California.</title>
        <authorList>
            <person name="Gomez-Gil B."/>
            <person name="Aguilar-Mendez M."/>
            <person name="Lopez-Cortes A."/>
            <person name="Gomez-Gutierrez J."/>
            <person name="Roque A."/>
            <person name="Lang E."/>
            <person name="Gonzalez-Castillo A."/>
        </authorList>
    </citation>
    <scope>NUCLEOTIDE SEQUENCE [LARGE SCALE GENOMIC DNA]</scope>
    <source>
        <strain evidence="2 3">CAIM 600</strain>
    </source>
</reference>
<organism evidence="2 3">
    <name type="scientific">Veronia nyctiphanis</name>
    <dbReference type="NCBI Taxonomy" id="1278244"/>
    <lineage>
        <taxon>Bacteria</taxon>
        <taxon>Pseudomonadati</taxon>
        <taxon>Pseudomonadota</taxon>
        <taxon>Gammaproteobacteria</taxon>
        <taxon>Vibrionales</taxon>
        <taxon>Vibrionaceae</taxon>
        <taxon>Veronia</taxon>
    </lineage>
</organism>
<dbReference type="SUPFAM" id="SSF54593">
    <property type="entry name" value="Glyoxalase/Bleomycin resistance protein/Dihydroxybiphenyl dioxygenase"/>
    <property type="match status" value="1"/>
</dbReference>
<dbReference type="CDD" id="cd06588">
    <property type="entry name" value="PhnB_like"/>
    <property type="match status" value="1"/>
</dbReference>
<proteinExistence type="predicted"/>
<sequence>MAAMKPHITFHGLCHEALSFYQKVWEGDINNLSTFDESPVEFPSHLLGKVMYAEFDAEEISFLASDGVEETLSHGSGDIAIHVSFSEQKRQTAIFAALSDAGDVYMPLDNTFWNVRYGIVTDKFGIRWMLSCPL</sequence>
<dbReference type="RefSeq" id="WP_129120810.1">
    <property type="nucleotide sequence ID" value="NZ_PEIB01000001.1"/>
</dbReference>
<comment type="caution">
    <text evidence="2">The sequence shown here is derived from an EMBL/GenBank/DDBJ whole genome shotgun (WGS) entry which is preliminary data.</text>
</comment>
<name>A0A4Q0YUD9_9GAMM</name>
<dbReference type="EMBL" id="PEIB01000001">
    <property type="protein sequence ID" value="RXJ74922.1"/>
    <property type="molecule type" value="Genomic_DNA"/>
</dbReference>
<dbReference type="PANTHER" id="PTHR33990">
    <property type="entry name" value="PROTEIN YJDN-RELATED"/>
    <property type="match status" value="1"/>
</dbReference>
<gene>
    <name evidence="2" type="ORF">CS022_01690</name>
</gene>
<accession>A0A4Q0YUD9</accession>
<dbReference type="InterPro" id="IPR028973">
    <property type="entry name" value="PhnB-like"/>
</dbReference>
<dbReference type="Proteomes" id="UP000290287">
    <property type="component" value="Unassembled WGS sequence"/>
</dbReference>